<keyword evidence="4" id="KW-0443">Lipid metabolism</keyword>
<evidence type="ECO:0000313" key="6">
    <source>
        <dbReference type="Proteomes" id="UP000314982"/>
    </source>
</evidence>
<dbReference type="GeneTree" id="ENSGT00950000183199"/>
<evidence type="ECO:0000256" key="4">
    <source>
        <dbReference type="ARBA" id="ARBA00023098"/>
    </source>
</evidence>
<dbReference type="AlphaFoldDB" id="A0A4W5QE96"/>
<dbReference type="PANTHER" id="PTHR11852">
    <property type="entry name" value="PLATELET-ACTIVATING FACTOR ACETYLHYDROLASE"/>
    <property type="match status" value="1"/>
</dbReference>
<evidence type="ECO:0000313" key="5">
    <source>
        <dbReference type="Ensembl" id="ENSHHUP00000074397.1"/>
    </source>
</evidence>
<dbReference type="GO" id="GO:0016787">
    <property type="term" value="F:hydrolase activity"/>
    <property type="evidence" value="ECO:0007669"/>
    <property type="project" value="UniProtKB-KW"/>
</dbReference>
<reference evidence="5" key="3">
    <citation type="submission" date="2025-09" db="UniProtKB">
        <authorList>
            <consortium name="Ensembl"/>
        </authorList>
    </citation>
    <scope>IDENTIFICATION</scope>
</reference>
<dbReference type="Ensembl" id="ENSHHUT00000076840.1">
    <property type="protein sequence ID" value="ENSHHUP00000074397.1"/>
    <property type="gene ID" value="ENSHHUG00000043657.1"/>
</dbReference>
<dbReference type="STRING" id="62062.ENSHHUP00000074397"/>
<evidence type="ECO:0000256" key="2">
    <source>
        <dbReference type="ARBA" id="ARBA00022490"/>
    </source>
</evidence>
<dbReference type="InterPro" id="IPR036514">
    <property type="entry name" value="SGNH_hydro_sf"/>
</dbReference>
<evidence type="ECO:0000256" key="1">
    <source>
        <dbReference type="ARBA" id="ARBA00004496"/>
    </source>
</evidence>
<accession>A0A4W5QE96</accession>
<protein>
    <submittedName>
        <fullName evidence="5">Platelet activating factor acetylhydrolase 1b catalytic subunit 3</fullName>
    </submittedName>
</protein>
<sequence>QACWTGTHFNSMKIYNCTMGRPCVVLMCLYQMWVGGDLAHISPTVVVLWVGTHNHGHTAEQICGGIMAIVQLIKDNLLCYHVCFQPQGVLPRGKMPNPLRERNAKVNKLVQEAVSSLPHASLLNVDPGFVHSDGSISHQDLYDYLHLTPQVYQAVCRPLHAHLKGLLEKQAEN</sequence>
<keyword evidence="2" id="KW-0963">Cytoplasm</keyword>
<dbReference type="GO" id="GO:0047179">
    <property type="term" value="F:platelet-activating factor acetyltransferase activity"/>
    <property type="evidence" value="ECO:0007669"/>
    <property type="project" value="TreeGrafter"/>
</dbReference>
<dbReference type="GO" id="GO:0005737">
    <property type="term" value="C:cytoplasm"/>
    <property type="evidence" value="ECO:0007669"/>
    <property type="project" value="UniProtKB-SubCell"/>
</dbReference>
<keyword evidence="3" id="KW-0378">Hydrolase</keyword>
<proteinExistence type="predicted"/>
<dbReference type="Proteomes" id="UP000314982">
    <property type="component" value="Unassembled WGS sequence"/>
</dbReference>
<dbReference type="GO" id="GO:0006629">
    <property type="term" value="P:lipid metabolic process"/>
    <property type="evidence" value="ECO:0007669"/>
    <property type="project" value="UniProtKB-KW"/>
</dbReference>
<dbReference type="SUPFAM" id="SSF52266">
    <property type="entry name" value="SGNH hydrolase"/>
    <property type="match status" value="1"/>
</dbReference>
<dbReference type="Gene3D" id="3.40.50.1110">
    <property type="entry name" value="SGNH hydrolase"/>
    <property type="match status" value="1"/>
</dbReference>
<evidence type="ECO:0000256" key="3">
    <source>
        <dbReference type="ARBA" id="ARBA00022801"/>
    </source>
</evidence>
<organism evidence="5 6">
    <name type="scientific">Hucho hucho</name>
    <name type="common">huchen</name>
    <dbReference type="NCBI Taxonomy" id="62062"/>
    <lineage>
        <taxon>Eukaryota</taxon>
        <taxon>Metazoa</taxon>
        <taxon>Chordata</taxon>
        <taxon>Craniata</taxon>
        <taxon>Vertebrata</taxon>
        <taxon>Euteleostomi</taxon>
        <taxon>Actinopterygii</taxon>
        <taxon>Neopterygii</taxon>
        <taxon>Teleostei</taxon>
        <taxon>Protacanthopterygii</taxon>
        <taxon>Salmoniformes</taxon>
        <taxon>Salmonidae</taxon>
        <taxon>Salmoninae</taxon>
        <taxon>Hucho</taxon>
    </lineage>
</organism>
<reference evidence="6" key="1">
    <citation type="submission" date="2018-06" db="EMBL/GenBank/DDBJ databases">
        <title>Genome assembly of Danube salmon.</title>
        <authorList>
            <person name="Macqueen D.J."/>
            <person name="Gundappa M.K."/>
        </authorList>
    </citation>
    <scope>NUCLEOTIDE SEQUENCE [LARGE SCALE GENOMIC DNA]</scope>
</reference>
<dbReference type="PANTHER" id="PTHR11852:SF2">
    <property type="entry name" value="PLATELET-ACTIVATING FACTOR ACETYLHYDROLASE IB SUBUNIT ALPHA1"/>
    <property type="match status" value="1"/>
</dbReference>
<reference evidence="5" key="2">
    <citation type="submission" date="2025-08" db="UniProtKB">
        <authorList>
            <consortium name="Ensembl"/>
        </authorList>
    </citation>
    <scope>IDENTIFICATION</scope>
</reference>
<name>A0A4W5QE96_9TELE</name>
<comment type="subcellular location">
    <subcellularLocation>
        <location evidence="1">Cytoplasm</location>
    </subcellularLocation>
</comment>
<keyword evidence="6" id="KW-1185">Reference proteome</keyword>